<dbReference type="PROSITE" id="PS00352">
    <property type="entry name" value="CSD_1"/>
    <property type="match status" value="1"/>
</dbReference>
<evidence type="ECO:0000259" key="2">
    <source>
        <dbReference type="PROSITE" id="PS51857"/>
    </source>
</evidence>
<dbReference type="SUPFAM" id="SSF50249">
    <property type="entry name" value="Nucleic acid-binding proteins"/>
    <property type="match status" value="1"/>
</dbReference>
<feature type="region of interest" description="Disordered" evidence="1">
    <location>
        <begin position="1"/>
        <end position="49"/>
    </location>
</feature>
<feature type="compositionally biased region" description="Basic residues" evidence="1">
    <location>
        <begin position="193"/>
        <end position="203"/>
    </location>
</feature>
<dbReference type="PANTHER" id="PTHR11544">
    <property type="entry name" value="COLD SHOCK DOMAIN CONTAINING PROTEINS"/>
    <property type="match status" value="1"/>
</dbReference>
<dbReference type="InterPro" id="IPR002059">
    <property type="entry name" value="CSP_DNA-bd"/>
</dbReference>
<keyword evidence="3" id="KW-0238">DNA-binding</keyword>
<evidence type="ECO:0000256" key="1">
    <source>
        <dbReference type="SAM" id="MobiDB-lite"/>
    </source>
</evidence>
<gene>
    <name evidence="3" type="ORF">DdX_05562</name>
</gene>
<name>A0AAD4N9G2_9BILA</name>
<organism evidence="3 4">
    <name type="scientific">Ditylenchus destructor</name>
    <dbReference type="NCBI Taxonomy" id="166010"/>
    <lineage>
        <taxon>Eukaryota</taxon>
        <taxon>Metazoa</taxon>
        <taxon>Ecdysozoa</taxon>
        <taxon>Nematoda</taxon>
        <taxon>Chromadorea</taxon>
        <taxon>Rhabditida</taxon>
        <taxon>Tylenchina</taxon>
        <taxon>Tylenchomorpha</taxon>
        <taxon>Sphaerularioidea</taxon>
        <taxon>Anguinidae</taxon>
        <taxon>Anguininae</taxon>
        <taxon>Ditylenchus</taxon>
    </lineage>
</organism>
<evidence type="ECO:0000313" key="4">
    <source>
        <dbReference type="Proteomes" id="UP001201812"/>
    </source>
</evidence>
<sequence>MSDNQTSGATDGEQAKKQAKKNESGGASNDKKGSPEADRPSGDEEAQGKKILLRGVSGVVKWFNVMNGYGFINRSDNNEDIFVHNSAIIKNNPSKLHRSLGDGESVEFDVVEGSKGPEAANVTGPNGEPVQGSKYAADANQRRSYRNFYRGGYRGGGGGPRSSRRSEGDTGGEGGEVQHDSDQNRRGGFRPPARGRGRFRGGFRSRGGDQQPPQSNRGGGPGGRPFRRGARGGGPRQRQRGDQQGEN</sequence>
<accession>A0AAD4N9G2</accession>
<dbReference type="InterPro" id="IPR019844">
    <property type="entry name" value="CSD_CS"/>
</dbReference>
<feature type="compositionally biased region" description="Basic and acidic residues" evidence="1">
    <location>
        <begin position="13"/>
        <end position="48"/>
    </location>
</feature>
<dbReference type="EMBL" id="JAKKPZ010000006">
    <property type="protein sequence ID" value="KAI1720186.1"/>
    <property type="molecule type" value="Genomic_DNA"/>
</dbReference>
<feature type="domain" description="CSD" evidence="2">
    <location>
        <begin position="55"/>
        <end position="124"/>
    </location>
</feature>
<feature type="compositionally biased region" description="Basic and acidic residues" evidence="1">
    <location>
        <begin position="176"/>
        <end position="185"/>
    </location>
</feature>
<keyword evidence="4" id="KW-1185">Reference proteome</keyword>
<comment type="caution">
    <text evidence="3">The sequence shown here is derived from an EMBL/GenBank/DDBJ whole genome shotgun (WGS) entry which is preliminary data.</text>
</comment>
<dbReference type="SMART" id="SM00357">
    <property type="entry name" value="CSP"/>
    <property type="match status" value="1"/>
</dbReference>
<dbReference type="FunFam" id="2.40.50.140:FF:000274">
    <property type="entry name" value="Mitochondrial RNA binding protein"/>
    <property type="match status" value="1"/>
</dbReference>
<dbReference type="CDD" id="cd04458">
    <property type="entry name" value="CSP_CDS"/>
    <property type="match status" value="1"/>
</dbReference>
<dbReference type="InterPro" id="IPR050181">
    <property type="entry name" value="Cold_shock_domain"/>
</dbReference>
<evidence type="ECO:0000313" key="3">
    <source>
        <dbReference type="EMBL" id="KAI1720186.1"/>
    </source>
</evidence>
<dbReference type="PRINTS" id="PR00050">
    <property type="entry name" value="COLDSHOCK"/>
</dbReference>
<reference evidence="3" key="1">
    <citation type="submission" date="2022-01" db="EMBL/GenBank/DDBJ databases">
        <title>Genome Sequence Resource for Two Populations of Ditylenchus destructor, the Migratory Endoparasitic Phytonematode.</title>
        <authorList>
            <person name="Zhang H."/>
            <person name="Lin R."/>
            <person name="Xie B."/>
        </authorList>
    </citation>
    <scope>NUCLEOTIDE SEQUENCE</scope>
    <source>
        <strain evidence="3">BazhouSP</strain>
    </source>
</reference>
<dbReference type="AlphaFoldDB" id="A0AAD4N9G2"/>
<protein>
    <submittedName>
        <fullName evidence="3">Cold-shock DNA-binding domain-containing protein</fullName>
    </submittedName>
</protein>
<dbReference type="Proteomes" id="UP001201812">
    <property type="component" value="Unassembled WGS sequence"/>
</dbReference>
<dbReference type="Pfam" id="PF00313">
    <property type="entry name" value="CSD"/>
    <property type="match status" value="1"/>
</dbReference>
<dbReference type="Gene3D" id="2.40.50.140">
    <property type="entry name" value="Nucleic acid-binding proteins"/>
    <property type="match status" value="1"/>
</dbReference>
<dbReference type="InterPro" id="IPR012340">
    <property type="entry name" value="NA-bd_OB-fold"/>
</dbReference>
<dbReference type="GO" id="GO:0003677">
    <property type="term" value="F:DNA binding"/>
    <property type="evidence" value="ECO:0007669"/>
    <property type="project" value="UniProtKB-KW"/>
</dbReference>
<proteinExistence type="predicted"/>
<dbReference type="InterPro" id="IPR011129">
    <property type="entry name" value="CSD"/>
</dbReference>
<dbReference type="PROSITE" id="PS51857">
    <property type="entry name" value="CSD_2"/>
    <property type="match status" value="1"/>
</dbReference>
<feature type="region of interest" description="Disordered" evidence="1">
    <location>
        <begin position="115"/>
        <end position="247"/>
    </location>
</feature>